<feature type="chain" id="PRO_5043652499" evidence="1">
    <location>
        <begin position="20"/>
        <end position="104"/>
    </location>
</feature>
<comment type="caution">
    <text evidence="2">The sequence shown here is derived from an EMBL/GenBank/DDBJ whole genome shotgun (WGS) entry which is preliminary data.</text>
</comment>
<feature type="signal peptide" evidence="1">
    <location>
        <begin position="1"/>
        <end position="19"/>
    </location>
</feature>
<gene>
    <name evidence="2" type="ORF">PENTCL1PPCAC_28736</name>
</gene>
<reference evidence="2" key="1">
    <citation type="submission" date="2023-10" db="EMBL/GenBank/DDBJ databases">
        <title>Genome assembly of Pristionchus species.</title>
        <authorList>
            <person name="Yoshida K."/>
            <person name="Sommer R.J."/>
        </authorList>
    </citation>
    <scope>NUCLEOTIDE SEQUENCE</scope>
    <source>
        <strain evidence="2">RS0144</strain>
    </source>
</reference>
<dbReference type="EMBL" id="BTSX01000006">
    <property type="protein sequence ID" value="GMT06562.1"/>
    <property type="molecule type" value="Genomic_DNA"/>
</dbReference>
<dbReference type="Proteomes" id="UP001432027">
    <property type="component" value="Unassembled WGS sequence"/>
</dbReference>
<keyword evidence="3" id="KW-1185">Reference proteome</keyword>
<proteinExistence type="predicted"/>
<keyword evidence="1" id="KW-0732">Signal</keyword>
<sequence>MVFLRTCLFLAFLSSLAASWGDNDCLMERQREREQDQREFDCRTCKVLPRDDTDNCPKTGYDCDEKLPMTATILTSDDPCACAQMKCAASNATMAVNGDLVGKV</sequence>
<feature type="non-terminal residue" evidence="2">
    <location>
        <position position="104"/>
    </location>
</feature>
<evidence type="ECO:0000256" key="1">
    <source>
        <dbReference type="SAM" id="SignalP"/>
    </source>
</evidence>
<dbReference type="AlphaFoldDB" id="A0AAV5UHX3"/>
<organism evidence="2 3">
    <name type="scientific">Pristionchus entomophagus</name>
    <dbReference type="NCBI Taxonomy" id="358040"/>
    <lineage>
        <taxon>Eukaryota</taxon>
        <taxon>Metazoa</taxon>
        <taxon>Ecdysozoa</taxon>
        <taxon>Nematoda</taxon>
        <taxon>Chromadorea</taxon>
        <taxon>Rhabditida</taxon>
        <taxon>Rhabditina</taxon>
        <taxon>Diplogasteromorpha</taxon>
        <taxon>Diplogasteroidea</taxon>
        <taxon>Neodiplogasteridae</taxon>
        <taxon>Pristionchus</taxon>
    </lineage>
</organism>
<protein>
    <submittedName>
        <fullName evidence="2">Uncharacterized protein</fullName>
    </submittedName>
</protein>
<evidence type="ECO:0000313" key="2">
    <source>
        <dbReference type="EMBL" id="GMT06562.1"/>
    </source>
</evidence>
<name>A0AAV5UHX3_9BILA</name>
<evidence type="ECO:0000313" key="3">
    <source>
        <dbReference type="Proteomes" id="UP001432027"/>
    </source>
</evidence>
<accession>A0AAV5UHX3</accession>